<accession>A0ABV0EUD1</accession>
<organism evidence="1 2">
    <name type="scientific">Candidatus Enterococcus ferrettii</name>
    <dbReference type="NCBI Taxonomy" id="2815324"/>
    <lineage>
        <taxon>Bacteria</taxon>
        <taxon>Bacillati</taxon>
        <taxon>Bacillota</taxon>
        <taxon>Bacilli</taxon>
        <taxon>Lactobacillales</taxon>
        <taxon>Enterococcaceae</taxon>
        <taxon>Enterococcus</taxon>
    </lineage>
</organism>
<comment type="caution">
    <text evidence="1">The sequence shown here is derived from an EMBL/GenBank/DDBJ whole genome shotgun (WGS) entry which is preliminary data.</text>
</comment>
<evidence type="ECO:0000313" key="2">
    <source>
        <dbReference type="Proteomes" id="UP000664357"/>
    </source>
</evidence>
<name>A0ABV0EUD1_9ENTE</name>
<gene>
    <name evidence="1" type="ORF">JZO67_004237</name>
</gene>
<dbReference type="EMBL" id="JAFREL020000004">
    <property type="protein sequence ID" value="MEO1772255.1"/>
    <property type="molecule type" value="Genomic_DNA"/>
</dbReference>
<reference evidence="1 2" key="1">
    <citation type="submission" date="2024-02" db="EMBL/GenBank/DDBJ databases">
        <title>The Genome Sequence of Enterococcus sp. DIV0159.</title>
        <authorList>
            <person name="Earl A."/>
            <person name="Manson A."/>
            <person name="Gilmore M."/>
            <person name="Sanders J."/>
            <person name="Shea T."/>
            <person name="Howe W."/>
            <person name="Livny J."/>
            <person name="Cuomo C."/>
            <person name="Neafsey D."/>
            <person name="Birren B."/>
        </authorList>
    </citation>
    <scope>NUCLEOTIDE SEQUENCE [LARGE SCALE GENOMIC DNA]</scope>
    <source>
        <strain evidence="1 2">665A</strain>
    </source>
</reference>
<keyword evidence="2" id="KW-1185">Reference proteome</keyword>
<sequence length="92" mass="10395">MDLEQYIQLGINGDAPLKVIMQGKVEKVENKKVGVVSLVYATMETKLAETKLRKLAEQDSQAYYMVYSVPLDMDLTALEHYPSIAIMKEDVL</sequence>
<dbReference type="Proteomes" id="UP000664357">
    <property type="component" value="Unassembled WGS sequence"/>
</dbReference>
<evidence type="ECO:0000313" key="1">
    <source>
        <dbReference type="EMBL" id="MEO1772255.1"/>
    </source>
</evidence>
<proteinExistence type="predicted"/>
<dbReference type="RefSeq" id="WP_207701846.1">
    <property type="nucleotide sequence ID" value="NZ_JAFREL020000004.1"/>
</dbReference>
<protein>
    <submittedName>
        <fullName evidence="1">Uncharacterized protein</fullName>
    </submittedName>
</protein>